<organism evidence="7 8">
    <name type="scientific">Hyaloscypha variabilis (strain UAMH 11265 / GT02V1 / F)</name>
    <name type="common">Meliniomyces variabilis</name>
    <dbReference type="NCBI Taxonomy" id="1149755"/>
    <lineage>
        <taxon>Eukaryota</taxon>
        <taxon>Fungi</taxon>
        <taxon>Dikarya</taxon>
        <taxon>Ascomycota</taxon>
        <taxon>Pezizomycotina</taxon>
        <taxon>Leotiomycetes</taxon>
        <taxon>Helotiales</taxon>
        <taxon>Hyaloscyphaceae</taxon>
        <taxon>Hyaloscypha</taxon>
        <taxon>Hyaloscypha variabilis</taxon>
    </lineage>
</organism>
<feature type="transmembrane region" description="Helical" evidence="6">
    <location>
        <begin position="240"/>
        <end position="259"/>
    </location>
</feature>
<accession>A0A2J6R1G5</accession>
<evidence type="ECO:0000256" key="2">
    <source>
        <dbReference type="ARBA" id="ARBA00022692"/>
    </source>
</evidence>
<evidence type="ECO:0000256" key="6">
    <source>
        <dbReference type="SAM" id="Phobius"/>
    </source>
</evidence>
<keyword evidence="2 6" id="KW-0812">Transmembrane</keyword>
<dbReference type="GO" id="GO:0000324">
    <property type="term" value="C:fungal-type vacuole"/>
    <property type="evidence" value="ECO:0007669"/>
    <property type="project" value="TreeGrafter"/>
</dbReference>
<gene>
    <name evidence="7" type="ORF">L207DRAFT_640158</name>
</gene>
<dbReference type="InterPro" id="IPR007568">
    <property type="entry name" value="RTA1"/>
</dbReference>
<evidence type="ECO:0000256" key="3">
    <source>
        <dbReference type="ARBA" id="ARBA00022989"/>
    </source>
</evidence>
<keyword evidence="8" id="KW-1185">Reference proteome</keyword>
<feature type="transmembrane region" description="Helical" evidence="6">
    <location>
        <begin position="77"/>
        <end position="96"/>
    </location>
</feature>
<evidence type="ECO:0000256" key="5">
    <source>
        <dbReference type="SAM" id="MobiDB-lite"/>
    </source>
</evidence>
<dbReference type="Pfam" id="PF04479">
    <property type="entry name" value="RTA1"/>
    <property type="match status" value="1"/>
</dbReference>
<evidence type="ECO:0000256" key="4">
    <source>
        <dbReference type="ARBA" id="ARBA00023136"/>
    </source>
</evidence>
<feature type="transmembrane region" description="Helical" evidence="6">
    <location>
        <begin position="279"/>
        <end position="298"/>
    </location>
</feature>
<evidence type="ECO:0000313" key="8">
    <source>
        <dbReference type="Proteomes" id="UP000235786"/>
    </source>
</evidence>
<dbReference type="AlphaFoldDB" id="A0A2J6R1G5"/>
<reference evidence="7 8" key="1">
    <citation type="submission" date="2016-04" db="EMBL/GenBank/DDBJ databases">
        <title>A degradative enzymes factory behind the ericoid mycorrhizal symbiosis.</title>
        <authorList>
            <consortium name="DOE Joint Genome Institute"/>
            <person name="Martino E."/>
            <person name="Morin E."/>
            <person name="Grelet G."/>
            <person name="Kuo A."/>
            <person name="Kohler A."/>
            <person name="Daghino S."/>
            <person name="Barry K."/>
            <person name="Choi C."/>
            <person name="Cichocki N."/>
            <person name="Clum A."/>
            <person name="Copeland A."/>
            <person name="Hainaut M."/>
            <person name="Haridas S."/>
            <person name="Labutti K."/>
            <person name="Lindquist E."/>
            <person name="Lipzen A."/>
            <person name="Khouja H.-R."/>
            <person name="Murat C."/>
            <person name="Ohm R."/>
            <person name="Olson A."/>
            <person name="Spatafora J."/>
            <person name="Veneault-Fourrey C."/>
            <person name="Henrissat B."/>
            <person name="Grigoriev I."/>
            <person name="Martin F."/>
            <person name="Perotto S."/>
        </authorList>
    </citation>
    <scope>NUCLEOTIDE SEQUENCE [LARGE SCALE GENOMIC DNA]</scope>
    <source>
        <strain evidence="7 8">F</strain>
    </source>
</reference>
<evidence type="ECO:0000256" key="1">
    <source>
        <dbReference type="ARBA" id="ARBA00004141"/>
    </source>
</evidence>
<protein>
    <submittedName>
        <fullName evidence="7">RTA1-domain-containing protein</fullName>
    </submittedName>
</protein>
<keyword evidence="3 6" id="KW-1133">Transmembrane helix</keyword>
<proteinExistence type="predicted"/>
<feature type="transmembrane region" description="Helical" evidence="6">
    <location>
        <begin position="187"/>
        <end position="211"/>
    </location>
</feature>
<dbReference type="PANTHER" id="PTHR31465">
    <property type="entry name" value="PROTEIN RTA1-RELATED"/>
    <property type="match status" value="1"/>
</dbReference>
<comment type="subcellular location">
    <subcellularLocation>
        <location evidence="1">Membrane</location>
        <topology evidence="1">Multi-pass membrane protein</topology>
    </subcellularLocation>
</comment>
<sequence length="349" mass="38292">MASQSFDLSSLPILVSRASNGYVDQYINCTIETCAIDTSYYYYRVSLPANATFLALFSISLIAFIATYAFTRRGWAFFFAMFAGVVLEIIGYIGRVMSWKNQWNQPGFVMQIVCLTIAPAFMAGGIYLCLRRIVYAFGPENSRIRPESYTRIFIPCDLLSLILQAAGGGLASSAGYSGTSPITGDDIMVAGLAFQVFTLAIFMALCLDFALCTRRRFNALGDSALDQNPMYVKLRGSWRFKGFIGALCLATVCIFWRSVYRVAELAEGWQGHLIREQNLFIAFEGVMVVVACLALSVFHPAVCFGEGMAGKGGVGSGRKERREAEKEAENEGQTMSASTSTSDVDRSVV</sequence>
<feature type="transmembrane region" description="Helical" evidence="6">
    <location>
        <begin position="108"/>
        <end position="130"/>
    </location>
</feature>
<name>A0A2J6R1G5_HYAVF</name>
<dbReference type="EMBL" id="KZ613959">
    <property type="protein sequence ID" value="PMD32357.1"/>
    <property type="molecule type" value="Genomic_DNA"/>
</dbReference>
<feature type="region of interest" description="Disordered" evidence="5">
    <location>
        <begin position="310"/>
        <end position="349"/>
    </location>
</feature>
<dbReference type="PANTHER" id="PTHR31465:SF7">
    <property type="entry name" value="SPHINGOID LONG-CHAIN BASE TRANSPORTER RSB1"/>
    <property type="match status" value="1"/>
</dbReference>
<feature type="compositionally biased region" description="Basic and acidic residues" evidence="5">
    <location>
        <begin position="317"/>
        <end position="329"/>
    </location>
</feature>
<dbReference type="STRING" id="1149755.A0A2J6R1G5"/>
<dbReference type="GO" id="GO:0005886">
    <property type="term" value="C:plasma membrane"/>
    <property type="evidence" value="ECO:0007669"/>
    <property type="project" value="TreeGrafter"/>
</dbReference>
<feature type="transmembrane region" description="Helical" evidence="6">
    <location>
        <begin position="51"/>
        <end position="70"/>
    </location>
</feature>
<evidence type="ECO:0000313" key="7">
    <source>
        <dbReference type="EMBL" id="PMD32357.1"/>
    </source>
</evidence>
<keyword evidence="4 6" id="KW-0472">Membrane</keyword>
<feature type="transmembrane region" description="Helical" evidence="6">
    <location>
        <begin position="151"/>
        <end position="175"/>
    </location>
</feature>
<dbReference type="OrthoDB" id="4521223at2759"/>
<dbReference type="Proteomes" id="UP000235786">
    <property type="component" value="Unassembled WGS sequence"/>
</dbReference>